<accession>A0A916WKM9</accession>
<sequence length="63" mass="7202">MNKPLTPEQSAAIADFAAEHGRKWKSELRELWMRAAAPAILHRLRNTHGPSWLVDFKLPKPSK</sequence>
<dbReference type="Proteomes" id="UP000646478">
    <property type="component" value="Unassembled WGS sequence"/>
</dbReference>
<name>A0A916WKM9_9HYPH</name>
<reference evidence="1" key="1">
    <citation type="journal article" date="2014" name="Int. J. Syst. Evol. Microbiol.">
        <title>Complete genome sequence of Corynebacterium casei LMG S-19264T (=DSM 44701T), isolated from a smear-ripened cheese.</title>
        <authorList>
            <consortium name="US DOE Joint Genome Institute (JGI-PGF)"/>
            <person name="Walter F."/>
            <person name="Albersmeier A."/>
            <person name="Kalinowski J."/>
            <person name="Ruckert C."/>
        </authorList>
    </citation>
    <scope>NUCLEOTIDE SEQUENCE</scope>
    <source>
        <strain evidence="1">CGMCC 1.15082</strain>
    </source>
</reference>
<gene>
    <name evidence="1" type="ORF">GCM10011491_41390</name>
</gene>
<dbReference type="EMBL" id="BMHH01000026">
    <property type="protein sequence ID" value="GGB09149.1"/>
    <property type="molecule type" value="Genomic_DNA"/>
</dbReference>
<proteinExistence type="predicted"/>
<organism evidence="1 2">
    <name type="scientific">Brucella endophytica</name>
    <dbReference type="NCBI Taxonomy" id="1963359"/>
    <lineage>
        <taxon>Bacteria</taxon>
        <taxon>Pseudomonadati</taxon>
        <taxon>Pseudomonadota</taxon>
        <taxon>Alphaproteobacteria</taxon>
        <taxon>Hyphomicrobiales</taxon>
        <taxon>Brucellaceae</taxon>
        <taxon>Brucella/Ochrobactrum group</taxon>
        <taxon>Brucella</taxon>
    </lineage>
</organism>
<keyword evidence="2" id="KW-1185">Reference proteome</keyword>
<dbReference type="AlphaFoldDB" id="A0A916WKM9"/>
<evidence type="ECO:0000313" key="1">
    <source>
        <dbReference type="EMBL" id="GGB09149.1"/>
    </source>
</evidence>
<reference evidence="1" key="2">
    <citation type="submission" date="2020-09" db="EMBL/GenBank/DDBJ databases">
        <authorList>
            <person name="Sun Q."/>
            <person name="Zhou Y."/>
        </authorList>
    </citation>
    <scope>NUCLEOTIDE SEQUENCE</scope>
    <source>
        <strain evidence="1">CGMCC 1.15082</strain>
    </source>
</reference>
<protein>
    <submittedName>
        <fullName evidence="1">Uncharacterized protein</fullName>
    </submittedName>
</protein>
<dbReference type="RefSeq" id="WP_188826098.1">
    <property type="nucleotide sequence ID" value="NZ_BMHH01000026.1"/>
</dbReference>
<comment type="caution">
    <text evidence="1">The sequence shown here is derived from an EMBL/GenBank/DDBJ whole genome shotgun (WGS) entry which is preliminary data.</text>
</comment>
<evidence type="ECO:0000313" key="2">
    <source>
        <dbReference type="Proteomes" id="UP000646478"/>
    </source>
</evidence>